<dbReference type="Proteomes" id="UP000018001">
    <property type="component" value="Unassembled WGS sequence"/>
</dbReference>
<feature type="compositionally biased region" description="Basic and acidic residues" evidence="1">
    <location>
        <begin position="292"/>
        <end position="303"/>
    </location>
</feature>
<accession>V5HZK9</accession>
<feature type="region of interest" description="Disordered" evidence="1">
    <location>
        <begin position="897"/>
        <end position="931"/>
    </location>
</feature>
<dbReference type="HOGENOM" id="CLU_004543_1_0_1"/>
<protein>
    <submittedName>
        <fullName evidence="2">Uncharacterized protein</fullName>
    </submittedName>
</protein>
<dbReference type="InterPro" id="IPR045342">
    <property type="entry name" value="Etd1"/>
</dbReference>
<dbReference type="GO" id="GO:1902412">
    <property type="term" value="P:regulation of mitotic cytokinesis"/>
    <property type="evidence" value="ECO:0007669"/>
    <property type="project" value="InterPro"/>
</dbReference>
<dbReference type="GO" id="GO:0005096">
    <property type="term" value="F:GTPase activator activity"/>
    <property type="evidence" value="ECO:0007669"/>
    <property type="project" value="InterPro"/>
</dbReference>
<feature type="region of interest" description="Disordered" evidence="1">
    <location>
        <begin position="616"/>
        <end position="687"/>
    </location>
</feature>
<dbReference type="OrthoDB" id="5346713at2759"/>
<feature type="region of interest" description="Disordered" evidence="1">
    <location>
        <begin position="28"/>
        <end position="68"/>
    </location>
</feature>
<feature type="compositionally biased region" description="Low complexity" evidence="1">
    <location>
        <begin position="176"/>
        <end position="186"/>
    </location>
</feature>
<feature type="compositionally biased region" description="Polar residues" evidence="1">
    <location>
        <begin position="520"/>
        <end position="530"/>
    </location>
</feature>
<feature type="compositionally biased region" description="Basic and acidic residues" evidence="1">
    <location>
        <begin position="658"/>
        <end position="669"/>
    </location>
</feature>
<name>V5HZK9_BYSSN</name>
<dbReference type="AlphaFoldDB" id="V5HZK9"/>
<sequence>MDHVPTLCAIGTVGIAATGFALGHPAQDNLTTPKSKGMGSRHARASIGSLPLGMVSPTRSPRSVPSSPYYTEQAQAKRNVPFGVAAFDSEKSTADADSRRSGNFSAAKELISGGTRRHRRRQTYTGPPVGGLQESSTDVNNGRPSSSWIRRLSVMSTKTEDQLISSRPMSPSMNEPSTPTSPLSPTQRRESNKLVKRSTSQHLISGRPDSSRSTFASSTLRRPATSYQRSAHLRHQSILGEESESTINYSRRHSDIRYDVISERTETTWRPYFTSFPDRAFEKLTSKNSPRRRQDQTVRRVVADSDVPPTLLLGSSVAHPGHTNGRCRSSSHPPQFINPFQSSEAQAGDTVPPTIRERRRSKQSFTFGGFAAGGTLASWANRKRGSIRRGRGGSLSQGEVRSYSTLLERQPEPVRPGTSALPHRRKDIMDPSLFRRPVTMSQADPPPFTMTGLPQPPGTSSSNIPPDAHALVGSNIDAAHRVTHNPSASPAETGPTPRSPEPTESSSPTVQQTRGKRHSSAVSEPPSTVLGSDDRVFTSGDEDETDFQSDTAFDSFRTHDTTSTTSCARGPRIETIFDEAAPYGPFSTRLSNPFPGISESDAASIHLSHSAQFDDKITSVPSVREVPGHRSTSSTDSSRQSTNSSSQDGSRYGVLSDAAKDSGVDRSRDSSGTYSTASTHDDFHKPVKKRSDIGTKVSVFDWSEQSWNDRDVQDIEFRPRTVHGKQGNNTRGSRTTGRKGPSSLHLRSQSVPVSREPAFSNDSRQSSVKFGTWGLGSKGVTEDWDGDFEFDDSDGQSIDDGAKAVNSNRQRGMKVPKAIMDRQASVHGQFGQVQELTLLVEELKRLRLHANLLQMAQGPSDELWKEAEGIINLATLDDDDTASFPDTPPSTSYGFDDFDIEASSGSPEMPLSRSLPTTSYLSSHSSKDPSNAKSILETIYQQRGTPELLGGDGQPRKLPFDTDSLRDLVARAGVVTRALKDTIREAEGATVASENGQPPNPAFSRIFDHPMPEFPQLQSVGLVERT</sequence>
<feature type="region of interest" description="Disordered" evidence="1">
    <location>
        <begin position="383"/>
        <end position="470"/>
    </location>
</feature>
<evidence type="ECO:0000256" key="1">
    <source>
        <dbReference type="SAM" id="MobiDB-lite"/>
    </source>
</evidence>
<feature type="compositionally biased region" description="Polar residues" evidence="1">
    <location>
        <begin position="326"/>
        <end position="345"/>
    </location>
</feature>
<feature type="region of interest" description="Disordered" evidence="1">
    <location>
        <begin position="285"/>
        <end position="352"/>
    </location>
</feature>
<proteinExistence type="predicted"/>
<feature type="compositionally biased region" description="Polar residues" evidence="1">
    <location>
        <begin position="914"/>
        <end position="931"/>
    </location>
</feature>
<organism evidence="2 3">
    <name type="scientific">Byssochlamys spectabilis (strain No. 5 / NBRC 109023)</name>
    <name type="common">Paecilomyces variotii</name>
    <dbReference type="NCBI Taxonomy" id="1356009"/>
    <lineage>
        <taxon>Eukaryota</taxon>
        <taxon>Fungi</taxon>
        <taxon>Dikarya</taxon>
        <taxon>Ascomycota</taxon>
        <taxon>Pezizomycotina</taxon>
        <taxon>Eurotiomycetes</taxon>
        <taxon>Eurotiomycetidae</taxon>
        <taxon>Eurotiales</taxon>
        <taxon>Thermoascaceae</taxon>
        <taxon>Paecilomyces</taxon>
    </lineage>
</organism>
<dbReference type="InParanoid" id="V5HZK9"/>
<feature type="compositionally biased region" description="Low complexity" evidence="1">
    <location>
        <begin position="630"/>
        <end position="651"/>
    </location>
</feature>
<evidence type="ECO:0000313" key="2">
    <source>
        <dbReference type="EMBL" id="GAD95480.1"/>
    </source>
</evidence>
<dbReference type="Pfam" id="PF20162">
    <property type="entry name" value="Etd1"/>
    <property type="match status" value="1"/>
</dbReference>
<feature type="region of interest" description="Disordered" evidence="1">
    <location>
        <begin position="92"/>
        <end position="233"/>
    </location>
</feature>
<dbReference type="EMBL" id="BAUL01000132">
    <property type="protein sequence ID" value="GAD95480.1"/>
    <property type="molecule type" value="Genomic_DNA"/>
</dbReference>
<keyword evidence="3" id="KW-1185">Reference proteome</keyword>
<feature type="compositionally biased region" description="Low complexity" evidence="1">
    <location>
        <begin position="55"/>
        <end position="68"/>
    </location>
</feature>
<feature type="compositionally biased region" description="Polar residues" evidence="1">
    <location>
        <begin position="133"/>
        <end position="175"/>
    </location>
</feature>
<dbReference type="eggNOG" id="ENOG502S8CY">
    <property type="taxonomic scope" value="Eukaryota"/>
</dbReference>
<feature type="compositionally biased region" description="Polar residues" evidence="1">
    <location>
        <begin position="211"/>
        <end position="229"/>
    </location>
</feature>
<gene>
    <name evidence="2" type="ORF">PVAR5_4123</name>
</gene>
<evidence type="ECO:0000313" key="3">
    <source>
        <dbReference type="Proteomes" id="UP000018001"/>
    </source>
</evidence>
<feature type="region of interest" description="Disordered" evidence="1">
    <location>
        <begin position="713"/>
        <end position="765"/>
    </location>
</feature>
<feature type="compositionally biased region" description="Polar residues" evidence="1">
    <location>
        <begin position="726"/>
        <end position="735"/>
    </location>
</feature>
<feature type="compositionally biased region" description="Low complexity" evidence="1">
    <location>
        <begin position="492"/>
        <end position="509"/>
    </location>
</feature>
<feature type="region of interest" description="Disordered" evidence="1">
    <location>
        <begin position="482"/>
        <end position="567"/>
    </location>
</feature>
<comment type="caution">
    <text evidence="2">The sequence shown here is derived from an EMBL/GenBank/DDBJ whole genome shotgun (WGS) entry which is preliminary data.</text>
</comment>
<reference evidence="3" key="1">
    <citation type="journal article" date="2014" name="Genome Announc.">
        <title>Draft genome sequence of the formaldehyde-resistant fungus Byssochlamys spectabilis No. 5 (anamorph Paecilomyces variotii No. 5) (NBRC109023).</title>
        <authorList>
            <person name="Oka T."/>
            <person name="Ekino K."/>
            <person name="Fukuda K."/>
            <person name="Nomura Y."/>
        </authorList>
    </citation>
    <scope>NUCLEOTIDE SEQUENCE [LARGE SCALE GENOMIC DNA]</scope>
    <source>
        <strain evidence="3">No. 5 / NBRC 109023</strain>
    </source>
</reference>